<feature type="domain" description="Nudix hydrolase" evidence="3">
    <location>
        <begin position="9"/>
        <end position="140"/>
    </location>
</feature>
<accession>A0A397PH19</accession>
<evidence type="ECO:0000256" key="2">
    <source>
        <dbReference type="ARBA" id="ARBA00022801"/>
    </source>
</evidence>
<comment type="caution">
    <text evidence="4">The sequence shown here is derived from an EMBL/GenBank/DDBJ whole genome shotgun (WGS) entry which is preliminary data.</text>
</comment>
<organism evidence="4 5">
    <name type="scientific">Dichotomicrobium thermohalophilum</name>
    <dbReference type="NCBI Taxonomy" id="933063"/>
    <lineage>
        <taxon>Bacteria</taxon>
        <taxon>Pseudomonadati</taxon>
        <taxon>Pseudomonadota</taxon>
        <taxon>Alphaproteobacteria</taxon>
        <taxon>Hyphomicrobiales</taxon>
        <taxon>Hyphomicrobiaceae</taxon>
        <taxon>Dichotomicrobium</taxon>
    </lineage>
</organism>
<dbReference type="PROSITE" id="PS00893">
    <property type="entry name" value="NUDIX_BOX"/>
    <property type="match status" value="1"/>
</dbReference>
<dbReference type="SUPFAM" id="SSF55811">
    <property type="entry name" value="Nudix"/>
    <property type="match status" value="1"/>
</dbReference>
<proteinExistence type="predicted"/>
<keyword evidence="2" id="KW-0378">Hydrolase</keyword>
<dbReference type="InterPro" id="IPR020084">
    <property type="entry name" value="NUDIX_hydrolase_CS"/>
</dbReference>
<reference evidence="4 5" key="1">
    <citation type="submission" date="2018-08" db="EMBL/GenBank/DDBJ databases">
        <title>Genomic Encyclopedia of Archaeal and Bacterial Type Strains, Phase II (KMG-II): from individual species to whole genera.</title>
        <authorList>
            <person name="Goeker M."/>
        </authorList>
    </citation>
    <scope>NUCLEOTIDE SEQUENCE [LARGE SCALE GENOMIC DNA]</scope>
    <source>
        <strain evidence="4 5">DSM 5002</strain>
    </source>
</reference>
<dbReference type="InterPro" id="IPR015797">
    <property type="entry name" value="NUDIX_hydrolase-like_dom_sf"/>
</dbReference>
<dbReference type="InterPro" id="IPR000086">
    <property type="entry name" value="NUDIX_hydrolase_dom"/>
</dbReference>
<evidence type="ECO:0000259" key="3">
    <source>
        <dbReference type="PROSITE" id="PS51462"/>
    </source>
</evidence>
<dbReference type="AlphaFoldDB" id="A0A397PH19"/>
<protein>
    <submittedName>
        <fullName evidence="4">8-oxo-dGTP diphosphatase</fullName>
    </submittedName>
</protein>
<evidence type="ECO:0000256" key="1">
    <source>
        <dbReference type="ARBA" id="ARBA00001946"/>
    </source>
</evidence>
<evidence type="ECO:0000313" key="4">
    <source>
        <dbReference type="EMBL" id="RIA47793.1"/>
    </source>
</evidence>
<dbReference type="CDD" id="cd18873">
    <property type="entry name" value="NUDIX_NadM_like"/>
    <property type="match status" value="1"/>
</dbReference>
<dbReference type="PROSITE" id="PS51462">
    <property type="entry name" value="NUDIX"/>
    <property type="match status" value="1"/>
</dbReference>
<dbReference type="Pfam" id="PF00293">
    <property type="entry name" value="NUDIX"/>
    <property type="match status" value="1"/>
</dbReference>
<keyword evidence="5" id="KW-1185">Reference proteome</keyword>
<evidence type="ECO:0000313" key="5">
    <source>
        <dbReference type="Proteomes" id="UP000266273"/>
    </source>
</evidence>
<name>A0A397PH19_9HYPH</name>
<dbReference type="Gene3D" id="3.90.79.10">
    <property type="entry name" value="Nucleoside Triphosphate Pyrophosphohydrolase"/>
    <property type="match status" value="1"/>
</dbReference>
<dbReference type="PANTHER" id="PTHR43736">
    <property type="entry name" value="ADP-RIBOSE PYROPHOSPHATASE"/>
    <property type="match status" value="1"/>
</dbReference>
<dbReference type="OrthoDB" id="9761969at2"/>
<dbReference type="RefSeq" id="WP_119062149.1">
    <property type="nucleotide sequence ID" value="NZ_QXDF01000002.1"/>
</dbReference>
<sequence>MSYTYDHPRMAVTVDVALFANGEAPEVLLVRRGKPPFEGTWALPGGFVGIEERVVDAAARELAEETGVSGIPLGFLGYFDAIDRDPRGRTLSLAFWGRADKRAAALRANDDAADAGWFLINELPRLAFDHDRIISEALQAFRAARV</sequence>
<dbReference type="PANTHER" id="PTHR43736:SF4">
    <property type="entry name" value="SLR1690 PROTEIN"/>
    <property type="match status" value="1"/>
</dbReference>
<comment type="cofactor">
    <cofactor evidence="1">
        <name>Mg(2+)</name>
        <dbReference type="ChEBI" id="CHEBI:18420"/>
    </cofactor>
</comment>
<gene>
    <name evidence="4" type="ORF">BXY53_2361</name>
</gene>
<dbReference type="GO" id="GO:0016787">
    <property type="term" value="F:hydrolase activity"/>
    <property type="evidence" value="ECO:0007669"/>
    <property type="project" value="UniProtKB-KW"/>
</dbReference>
<dbReference type="Proteomes" id="UP000266273">
    <property type="component" value="Unassembled WGS sequence"/>
</dbReference>
<dbReference type="EMBL" id="QXDF01000002">
    <property type="protein sequence ID" value="RIA47793.1"/>
    <property type="molecule type" value="Genomic_DNA"/>
</dbReference>